<protein>
    <submittedName>
        <fullName evidence="1">Tail fiber protein</fullName>
    </submittedName>
</protein>
<dbReference type="RefSeq" id="WP_182410765.1">
    <property type="nucleotide sequence ID" value="NZ_JABXRP010000001.1"/>
</dbReference>
<reference evidence="1 2" key="1">
    <citation type="submission" date="2020-06" db="EMBL/GenBank/DDBJ databases">
        <title>REHAB project genomes.</title>
        <authorList>
            <person name="Shaw L.P."/>
        </authorList>
    </citation>
    <scope>NUCLEOTIDE SEQUENCE [LARGE SCALE GENOMIC DNA]</scope>
    <source>
        <strain evidence="1 2">RHBSTW-00074</strain>
    </source>
</reference>
<dbReference type="SUPFAM" id="SSF88874">
    <property type="entry name" value="Receptor-binding domain of short tail fibre protein gp12"/>
    <property type="match status" value="1"/>
</dbReference>
<dbReference type="AlphaFoldDB" id="A0A7W3DCV1"/>
<organism evidence="1 2">
    <name type="scientific">Enterobacter asburiae</name>
    <dbReference type="NCBI Taxonomy" id="61645"/>
    <lineage>
        <taxon>Bacteria</taxon>
        <taxon>Pseudomonadati</taxon>
        <taxon>Pseudomonadota</taxon>
        <taxon>Gammaproteobacteria</taxon>
        <taxon>Enterobacterales</taxon>
        <taxon>Enterobacteriaceae</taxon>
        <taxon>Enterobacter</taxon>
        <taxon>Enterobacter cloacae complex</taxon>
    </lineage>
</organism>
<accession>A0A7W3DCV1</accession>
<comment type="caution">
    <text evidence="1">The sequence shown here is derived from an EMBL/GenBank/DDBJ whole genome shotgun (WGS) entry which is preliminary data.</text>
</comment>
<dbReference type="Proteomes" id="UP000533461">
    <property type="component" value="Unassembled WGS sequence"/>
</dbReference>
<dbReference type="EMBL" id="JABXRP010000001">
    <property type="protein sequence ID" value="MBA8076240.1"/>
    <property type="molecule type" value="Genomic_DNA"/>
</dbReference>
<name>A0A7W3DCV1_ENTAS</name>
<dbReference type="InterPro" id="IPR037053">
    <property type="entry name" value="Phage_tail_collar_dom_sf"/>
</dbReference>
<sequence length="297" mass="31759">MRPLMPPVQTPDNLFHDGNPLTGELGTIVDAEHLNNEQAAIRDTQSELIAILTAAAMEPESTAGQLLAALNKLYAPLNDTLGALSSLVGGANKLPYFTSANAAALTALSSIGRDIVGIATVADVLTYLGLGAGAPAVGIPFFWPHTQMPNNLVDDWNQMTFLKMNGSSFTAAAYPVLAKIWPGLVLPDFRGEFIRIWDDGRGIDSGRNLLTAQSFAMQNITGSFGEIADESKQYAVEINVASGAFQAQTYMRNIMRNPDFAARDAAVSITFDASRVAQTAAETRPRNISIGFIVRAK</sequence>
<evidence type="ECO:0000313" key="1">
    <source>
        <dbReference type="EMBL" id="MBA8076240.1"/>
    </source>
</evidence>
<gene>
    <name evidence="1" type="ORF">HV056_06655</name>
</gene>
<proteinExistence type="predicted"/>
<dbReference type="Gene3D" id="3.90.1340.10">
    <property type="entry name" value="Phage tail collar domain"/>
    <property type="match status" value="1"/>
</dbReference>
<evidence type="ECO:0000313" key="2">
    <source>
        <dbReference type="Proteomes" id="UP000533461"/>
    </source>
</evidence>